<evidence type="ECO:0000313" key="3">
    <source>
        <dbReference type="Proteomes" id="UP001209570"/>
    </source>
</evidence>
<protein>
    <submittedName>
        <fullName evidence="2">Uncharacterized protein</fullName>
    </submittedName>
</protein>
<comment type="caution">
    <text evidence="2">The sequence shown here is derived from an EMBL/GenBank/DDBJ whole genome shotgun (WGS) entry which is preliminary data.</text>
</comment>
<feature type="compositionally biased region" description="Low complexity" evidence="1">
    <location>
        <begin position="1"/>
        <end position="24"/>
    </location>
</feature>
<dbReference type="EMBL" id="JAKCXM010000942">
    <property type="protein sequence ID" value="KAJ0391596.1"/>
    <property type="molecule type" value="Genomic_DNA"/>
</dbReference>
<reference evidence="2" key="1">
    <citation type="submission" date="2021-12" db="EMBL/GenBank/DDBJ databases">
        <title>Prjna785345.</title>
        <authorList>
            <person name="Rujirawat T."/>
            <person name="Krajaejun T."/>
        </authorList>
    </citation>
    <scope>NUCLEOTIDE SEQUENCE</scope>
    <source>
        <strain evidence="2">Pi057C3</strain>
    </source>
</reference>
<accession>A0AAD5Q3E6</accession>
<evidence type="ECO:0000256" key="1">
    <source>
        <dbReference type="SAM" id="MobiDB-lite"/>
    </source>
</evidence>
<name>A0AAD5Q3E6_PYTIN</name>
<keyword evidence="3" id="KW-1185">Reference proteome</keyword>
<sequence length="118" mass="12355">MVEPGAAAASSPASDDSSDSGSSGRPRRRLDQFFTADAVPWEEIQAQEAELARLRTEKALAESLTVGTTKSEPAAKGTVDLCSSSEDDSAGSMSDTTVETRSVKRLTRGCRISSVDAS</sequence>
<dbReference type="AlphaFoldDB" id="A0AAD5Q3E6"/>
<gene>
    <name evidence="2" type="ORF">P43SY_011126</name>
</gene>
<evidence type="ECO:0000313" key="2">
    <source>
        <dbReference type="EMBL" id="KAJ0391596.1"/>
    </source>
</evidence>
<proteinExistence type="predicted"/>
<feature type="region of interest" description="Disordered" evidence="1">
    <location>
        <begin position="63"/>
        <end position="102"/>
    </location>
</feature>
<organism evidence="2 3">
    <name type="scientific">Pythium insidiosum</name>
    <name type="common">Pythiosis disease agent</name>
    <dbReference type="NCBI Taxonomy" id="114742"/>
    <lineage>
        <taxon>Eukaryota</taxon>
        <taxon>Sar</taxon>
        <taxon>Stramenopiles</taxon>
        <taxon>Oomycota</taxon>
        <taxon>Peronosporomycetes</taxon>
        <taxon>Pythiales</taxon>
        <taxon>Pythiaceae</taxon>
        <taxon>Pythium</taxon>
    </lineage>
</organism>
<dbReference type="Proteomes" id="UP001209570">
    <property type="component" value="Unassembled WGS sequence"/>
</dbReference>
<feature type="region of interest" description="Disordered" evidence="1">
    <location>
        <begin position="1"/>
        <end position="31"/>
    </location>
</feature>